<dbReference type="EMBL" id="BMAT01003284">
    <property type="protein sequence ID" value="GFS22906.1"/>
    <property type="molecule type" value="Genomic_DNA"/>
</dbReference>
<dbReference type="InterPro" id="IPR050373">
    <property type="entry name" value="Fibrinogen_C-term_domain"/>
</dbReference>
<evidence type="ECO:0000313" key="4">
    <source>
        <dbReference type="Proteomes" id="UP000762676"/>
    </source>
</evidence>
<feature type="non-terminal residue" evidence="3">
    <location>
        <position position="1"/>
    </location>
</feature>
<accession>A0AAV4JKR4</accession>
<dbReference type="CDD" id="cd00087">
    <property type="entry name" value="FReD"/>
    <property type="match status" value="1"/>
</dbReference>
<dbReference type="PROSITE" id="PS51406">
    <property type="entry name" value="FIBRINOGEN_C_2"/>
    <property type="match status" value="1"/>
</dbReference>
<dbReference type="PANTHER" id="PTHR19143:SF458">
    <property type="entry name" value="FIBRINOGEN C-TERMINAL DOMAIN-CONTAINING PROTEIN-RELATED"/>
    <property type="match status" value="1"/>
</dbReference>
<dbReference type="InterPro" id="IPR014716">
    <property type="entry name" value="Fibrinogen_a/b/g_C_1"/>
</dbReference>
<dbReference type="InterPro" id="IPR036056">
    <property type="entry name" value="Fibrinogen-like_C"/>
</dbReference>
<dbReference type="SUPFAM" id="SSF56496">
    <property type="entry name" value="Fibrinogen C-terminal domain-like"/>
    <property type="match status" value="1"/>
</dbReference>
<dbReference type="Gene3D" id="3.90.215.10">
    <property type="entry name" value="Gamma Fibrinogen, chain A, domain 1"/>
    <property type="match status" value="1"/>
</dbReference>
<evidence type="ECO:0000313" key="3">
    <source>
        <dbReference type="EMBL" id="GFS22906.1"/>
    </source>
</evidence>
<protein>
    <submittedName>
        <fullName evidence="3">Fibrinogen C domain-containing protein 1</fullName>
    </submittedName>
</protein>
<feature type="domain" description="Fibrinogen C-terminal" evidence="2">
    <location>
        <begin position="404"/>
        <end position="619"/>
    </location>
</feature>
<dbReference type="Proteomes" id="UP000762676">
    <property type="component" value="Unassembled WGS sequence"/>
</dbReference>
<evidence type="ECO:0000259" key="2">
    <source>
        <dbReference type="PROSITE" id="PS51406"/>
    </source>
</evidence>
<reference evidence="3 4" key="1">
    <citation type="journal article" date="2021" name="Elife">
        <title>Chloroplast acquisition without the gene transfer in kleptoplastic sea slugs, Plakobranchus ocellatus.</title>
        <authorList>
            <person name="Maeda T."/>
            <person name="Takahashi S."/>
            <person name="Yoshida T."/>
            <person name="Shimamura S."/>
            <person name="Takaki Y."/>
            <person name="Nagai Y."/>
            <person name="Toyoda A."/>
            <person name="Suzuki Y."/>
            <person name="Arimoto A."/>
            <person name="Ishii H."/>
            <person name="Satoh N."/>
            <person name="Nishiyama T."/>
            <person name="Hasebe M."/>
            <person name="Maruyama T."/>
            <person name="Minagawa J."/>
            <person name="Obokata J."/>
            <person name="Shigenobu S."/>
        </authorList>
    </citation>
    <scope>NUCLEOTIDE SEQUENCE [LARGE SCALE GENOMIC DNA]</scope>
</reference>
<dbReference type="PROSITE" id="PS00514">
    <property type="entry name" value="FIBRINOGEN_C_1"/>
    <property type="match status" value="1"/>
</dbReference>
<dbReference type="AlphaFoldDB" id="A0AAV4JKR4"/>
<gene>
    <name evidence="3" type="ORF">ElyMa_001627000</name>
</gene>
<name>A0AAV4JKR4_9GAST</name>
<proteinExistence type="predicted"/>
<evidence type="ECO:0000256" key="1">
    <source>
        <dbReference type="ARBA" id="ARBA00023157"/>
    </source>
</evidence>
<keyword evidence="4" id="KW-1185">Reference proteome</keyword>
<dbReference type="Pfam" id="PF00147">
    <property type="entry name" value="Fibrinogen_C"/>
    <property type="match status" value="1"/>
</dbReference>
<dbReference type="InterPro" id="IPR020837">
    <property type="entry name" value="Fibrinogen_CS"/>
</dbReference>
<comment type="caution">
    <text evidence="3">The sequence shown here is derived from an EMBL/GenBank/DDBJ whole genome shotgun (WGS) entry which is preliminary data.</text>
</comment>
<dbReference type="SMART" id="SM00186">
    <property type="entry name" value="FBG"/>
    <property type="match status" value="1"/>
</dbReference>
<dbReference type="InterPro" id="IPR002181">
    <property type="entry name" value="Fibrinogen_a/b/g_C_dom"/>
</dbReference>
<organism evidence="3 4">
    <name type="scientific">Elysia marginata</name>
    <dbReference type="NCBI Taxonomy" id="1093978"/>
    <lineage>
        <taxon>Eukaryota</taxon>
        <taxon>Metazoa</taxon>
        <taxon>Spiralia</taxon>
        <taxon>Lophotrochozoa</taxon>
        <taxon>Mollusca</taxon>
        <taxon>Gastropoda</taxon>
        <taxon>Heterobranchia</taxon>
        <taxon>Euthyneura</taxon>
        <taxon>Panpulmonata</taxon>
        <taxon>Sacoglossa</taxon>
        <taxon>Placobranchoidea</taxon>
        <taxon>Plakobranchidae</taxon>
        <taxon>Elysia</taxon>
    </lineage>
</organism>
<feature type="non-terminal residue" evidence="3">
    <location>
        <position position="619"/>
    </location>
</feature>
<dbReference type="GO" id="GO:0005615">
    <property type="term" value="C:extracellular space"/>
    <property type="evidence" value="ECO:0007669"/>
    <property type="project" value="TreeGrafter"/>
</dbReference>
<keyword evidence="1" id="KW-1015">Disulfide bond</keyword>
<sequence>FTLSRTKRNLHRSSTPCGILLCKTSSLGYGDDKQRNITSMSLYKAVSQDQTISEVGEPRELRHLATVSLSKPNLEQVSDGMKVNGNFLGGRATLRVQLSKQTDCVAEYTCEVIEVDSQGKELRSSSRLLQQQYQTHMNGLDVGLTSSLFMRMFSLVQGLDVKLTAAENFLKDKMNSVEAKTLEITSKIGLLENSLESKLAIVEKSSERVEANLNSIAHLWEDRAEDLEKEITERIYVLKDSLQNKAATNFQNIEDKLCHLETKLASIDSDAVQQKVLNTVKDKIEEHFMKLLNATVKADDTLNKTTNLLTSLNSSNTIFQNKIMTNYQNLFDKASKGMGEVFLQNANLTNTIETSLEYLKDDLRLSLDRMEFMTNISINQTISSLQTMEAGLNSSISGEIESYLTDFFMPDTCVKNKPVLLQPASTPYPLIYRSNILGLKTPILCDSVTDNGGWIVIQRRSTGDVDFYKDWVSYEKGFGTLSTDFWLGLENIHAITSSGEYELRIDLKYQGQSKFAHYDRFSLAGKSNNFALTIGAYSGTAGDSLRSHNGMQFSTHDKDNDQSSGNCARSHLGAWWYWHCHSSNLNGKWQAGNYNGPRWGSFTGQDAASFTEMKIRRLG</sequence>
<dbReference type="PANTHER" id="PTHR19143">
    <property type="entry name" value="FIBRINOGEN/TENASCIN/ANGIOPOEITIN"/>
    <property type="match status" value="1"/>
</dbReference>